<proteinExistence type="inferred from homology"/>
<dbReference type="Pfam" id="PF07524">
    <property type="entry name" value="Bromo_TP"/>
    <property type="match status" value="1"/>
</dbReference>
<dbReference type="EMBL" id="CAXLJM020000068">
    <property type="protein sequence ID" value="CAL8122959.1"/>
    <property type="molecule type" value="Genomic_DNA"/>
</dbReference>
<dbReference type="Proteomes" id="UP001642540">
    <property type="component" value="Unassembled WGS sequence"/>
</dbReference>
<organism evidence="8 9">
    <name type="scientific">Orchesella dallaii</name>
    <dbReference type="NCBI Taxonomy" id="48710"/>
    <lineage>
        <taxon>Eukaryota</taxon>
        <taxon>Metazoa</taxon>
        <taxon>Ecdysozoa</taxon>
        <taxon>Arthropoda</taxon>
        <taxon>Hexapoda</taxon>
        <taxon>Collembola</taxon>
        <taxon>Entomobryomorpha</taxon>
        <taxon>Entomobryoidea</taxon>
        <taxon>Orchesellidae</taxon>
        <taxon>Orchesellinae</taxon>
        <taxon>Orchesella</taxon>
    </lineage>
</organism>
<evidence type="ECO:0000256" key="4">
    <source>
        <dbReference type="ARBA" id="ARBA00023015"/>
    </source>
</evidence>
<name>A0ABP1R8V3_9HEXA</name>
<evidence type="ECO:0000256" key="6">
    <source>
        <dbReference type="ARBA" id="ARBA00023242"/>
    </source>
</evidence>
<dbReference type="SMART" id="SM00576">
    <property type="entry name" value="BTP"/>
    <property type="match status" value="1"/>
</dbReference>
<comment type="similarity">
    <text evidence="2">Belongs to the TAF8 family.</text>
</comment>
<keyword evidence="5" id="KW-0804">Transcription</keyword>
<dbReference type="PANTHER" id="PTHR46469">
    <property type="entry name" value="TRANSCRIPTION INITIATION FACTOR TFIID SUBUNIT 8"/>
    <property type="match status" value="1"/>
</dbReference>
<evidence type="ECO:0000313" key="8">
    <source>
        <dbReference type="EMBL" id="CAL8122959.1"/>
    </source>
</evidence>
<keyword evidence="4" id="KW-0805">Transcription regulation</keyword>
<dbReference type="CDD" id="cd22918">
    <property type="entry name" value="HFD_TAF8"/>
    <property type="match status" value="1"/>
</dbReference>
<keyword evidence="9" id="KW-1185">Reference proteome</keyword>
<keyword evidence="6" id="KW-0539">Nucleus</keyword>
<sequence length="279" mass="31828">MVEPPMNTSRRKMIQHVVSLFAQEGGFHVVEKPVLETLTEMFQATLFEFGRSTRMFTELAGRVEPTVGDVTMALIDMGFKVDPRGLRAYSKRMTRPMISAPQTLPLPKVPTILSAGKKRALPPYIPDYFPPMPDPHAYIRTPTHKQPITDYAACREKTSQQKRDLEKSLSKFFARTSSCYYLFPENKSLFPLISPKPASYLDPLIPQDQIFEEEQTLAPLNFVRKEKPMEQVLKIDDDEDGDDVLATTQFTTTTSWELIDNPFLKPTVPRMTPKGQKNK</sequence>
<evidence type="ECO:0000256" key="3">
    <source>
        <dbReference type="ARBA" id="ARBA00017307"/>
    </source>
</evidence>
<evidence type="ECO:0000256" key="1">
    <source>
        <dbReference type="ARBA" id="ARBA00004123"/>
    </source>
</evidence>
<protein>
    <recommendedName>
        <fullName evidence="3">Transcription initiation factor TFIID subunit 8</fullName>
    </recommendedName>
</protein>
<dbReference type="InterPro" id="IPR037818">
    <property type="entry name" value="TAF8"/>
</dbReference>
<dbReference type="Gene3D" id="1.10.20.10">
    <property type="entry name" value="Histone, subunit A"/>
    <property type="match status" value="1"/>
</dbReference>
<dbReference type="InterPro" id="IPR019473">
    <property type="entry name" value="TFIID_su8_C"/>
</dbReference>
<dbReference type="PANTHER" id="PTHR46469:SF1">
    <property type="entry name" value="TRANSCRIPTION INITIATION FACTOR TFIID SUBUNIT 8"/>
    <property type="match status" value="1"/>
</dbReference>
<reference evidence="8 9" key="1">
    <citation type="submission" date="2024-08" db="EMBL/GenBank/DDBJ databases">
        <authorList>
            <person name="Cucini C."/>
            <person name="Frati F."/>
        </authorList>
    </citation>
    <scope>NUCLEOTIDE SEQUENCE [LARGE SCALE GENOMIC DNA]</scope>
</reference>
<gene>
    <name evidence="8" type="ORF">ODALV1_LOCUS20033</name>
</gene>
<comment type="subcellular location">
    <subcellularLocation>
        <location evidence="1">Nucleus</location>
    </subcellularLocation>
</comment>
<comment type="caution">
    <text evidence="8">The sequence shown here is derived from an EMBL/GenBank/DDBJ whole genome shotgun (WGS) entry which is preliminary data.</text>
</comment>
<accession>A0ABP1R8V3</accession>
<evidence type="ECO:0000256" key="5">
    <source>
        <dbReference type="ARBA" id="ARBA00023163"/>
    </source>
</evidence>
<feature type="domain" description="Bromodomain associated" evidence="7">
    <location>
        <begin position="7"/>
        <end position="83"/>
    </location>
</feature>
<evidence type="ECO:0000256" key="2">
    <source>
        <dbReference type="ARBA" id="ARBA00008767"/>
    </source>
</evidence>
<dbReference type="InterPro" id="IPR009072">
    <property type="entry name" value="Histone-fold"/>
</dbReference>
<dbReference type="CDD" id="cd08049">
    <property type="entry name" value="TAF8"/>
    <property type="match status" value="1"/>
</dbReference>
<dbReference type="Pfam" id="PF10406">
    <property type="entry name" value="TAF8_C"/>
    <property type="match status" value="1"/>
</dbReference>
<evidence type="ECO:0000313" key="9">
    <source>
        <dbReference type="Proteomes" id="UP001642540"/>
    </source>
</evidence>
<dbReference type="InterPro" id="IPR006565">
    <property type="entry name" value="BTP"/>
</dbReference>
<evidence type="ECO:0000259" key="7">
    <source>
        <dbReference type="SMART" id="SM00576"/>
    </source>
</evidence>